<dbReference type="Proteomes" id="UP000292648">
    <property type="component" value="Unassembled WGS sequence"/>
</dbReference>
<dbReference type="Pfam" id="PF08951">
    <property type="entry name" value="EntA_Immun"/>
    <property type="match status" value="1"/>
</dbReference>
<dbReference type="EMBL" id="SEHH01000154">
    <property type="protein sequence ID" value="TBX37180.1"/>
    <property type="molecule type" value="Genomic_DNA"/>
</dbReference>
<dbReference type="SUPFAM" id="SSF109797">
    <property type="entry name" value="Bacteriocin immunity protein-like"/>
    <property type="match status" value="1"/>
</dbReference>
<protein>
    <submittedName>
        <fullName evidence="2">Bacteriocin immunity protein</fullName>
    </submittedName>
</protein>
<reference evidence="2 3" key="1">
    <citation type="submission" date="2019-01" db="EMBL/GenBank/DDBJ databases">
        <title>Draft genome sequence of Lactobacillus paraplantarum OSY-TC318, a Producer of the novel lantibiotic Paraplantaracin TC318.</title>
        <authorList>
            <person name="Hussein W.E."/>
            <person name="Huang E."/>
            <person name="Yousef A.E."/>
        </authorList>
    </citation>
    <scope>NUCLEOTIDE SEQUENCE [LARGE SCALE GENOMIC DNA]</scope>
    <source>
        <strain evidence="2 3">OSY-TC318</strain>
    </source>
</reference>
<dbReference type="AlphaFoldDB" id="A0A4Q9XXZ0"/>
<name>A0A4Q9XXZ0_9LACO</name>
<dbReference type="GO" id="GO:0030153">
    <property type="term" value="P:bacteriocin immunity"/>
    <property type="evidence" value="ECO:0007669"/>
    <property type="project" value="UniProtKB-KW"/>
</dbReference>
<comment type="caution">
    <text evidence="2">The sequence shown here is derived from an EMBL/GenBank/DDBJ whole genome shotgun (WGS) entry which is preliminary data.</text>
</comment>
<sequence>MAEQYVTELYKKLKSRDSKTSGLLDILDVLIQVQKNLSTVKNPEALVNRCVQYIRSVAIKDKLYFPPAEENIIINLEVIGQKAGWNGSYMADFSDKSQFYKLSESIPHH</sequence>
<keyword evidence="1" id="KW-0079">Bacteriocin immunity</keyword>
<proteinExistence type="predicted"/>
<organism evidence="2 3">
    <name type="scientific">Lactiplantibacillus paraplantarum</name>
    <dbReference type="NCBI Taxonomy" id="60520"/>
    <lineage>
        <taxon>Bacteria</taxon>
        <taxon>Bacillati</taxon>
        <taxon>Bacillota</taxon>
        <taxon>Bacilli</taxon>
        <taxon>Lactobacillales</taxon>
        <taxon>Lactobacillaceae</taxon>
        <taxon>Lactiplantibacillus</taxon>
    </lineage>
</organism>
<evidence type="ECO:0000313" key="3">
    <source>
        <dbReference type="Proteomes" id="UP000292648"/>
    </source>
</evidence>
<evidence type="ECO:0000313" key="2">
    <source>
        <dbReference type="EMBL" id="TBX37180.1"/>
    </source>
</evidence>
<gene>
    <name evidence="2" type="ORF">EUZ87_15875</name>
</gene>
<evidence type="ECO:0000256" key="1">
    <source>
        <dbReference type="ARBA" id="ARBA00023025"/>
    </source>
</evidence>
<dbReference type="InterPro" id="IPR023130">
    <property type="entry name" value="Ta0600-like_sf"/>
</dbReference>
<accession>A0A4Q9XXZ0</accession>
<dbReference type="Gene3D" id="1.20.1440.50">
    <property type="entry name" value="Ta0600-like"/>
    <property type="match status" value="1"/>
</dbReference>
<dbReference type="InterPro" id="IPR015046">
    <property type="entry name" value="LciA_Immunity-like"/>
</dbReference>